<dbReference type="Proteomes" id="UP000035722">
    <property type="component" value="Unassembled WGS sequence"/>
</dbReference>
<name>A0A024H329_9MICC</name>
<dbReference type="GO" id="GO:0043190">
    <property type="term" value="C:ATP-binding cassette (ABC) transporter complex"/>
    <property type="evidence" value="ECO:0007669"/>
    <property type="project" value="InterPro"/>
</dbReference>
<dbReference type="GO" id="GO:0140359">
    <property type="term" value="F:ABC-type transporter activity"/>
    <property type="evidence" value="ECO:0007669"/>
    <property type="project" value="InterPro"/>
</dbReference>
<evidence type="ECO:0000256" key="1">
    <source>
        <dbReference type="ARBA" id="ARBA00004141"/>
    </source>
</evidence>
<feature type="transmembrane region" description="Helical" evidence="6">
    <location>
        <begin position="250"/>
        <end position="270"/>
    </location>
</feature>
<sequence>MNGTASGAPSADAGSAPMAALGGVSGGQRPAFLLRRVLLQGKYEALAMLRNGEQLILAVVLPLLALVGLTVTPFLDGMGGSRVDVAVPGILALCAMSTAFTGQGIATGFDRRYGVLRFLSTTPLGRAGLIAGKALSVLAVLCLQVAVVSAVAFALGWQPAAAGWVPGLLHLALGAAAFTALGLLVAGTVRPEATLAITNLLWILLGALGGIVIPAERLPAGPQSLVHFLPSGALGESLREAFLGGALDGGAALILLLWTVIAGAAAIRWFKWN</sequence>
<proteinExistence type="predicted"/>
<reference evidence="9" key="1">
    <citation type="journal article" date="2014" name="Genome Announc.">
        <title>Genome Sequence of Arthrobacter siccitolerans 4J27, a Xeroprotectant-Producing Desiccation-Tolerant Microorganism.</title>
        <authorList>
            <person name="Manzanera M."/>
            <person name="Santa-Cruz-Calvo L."/>
            <person name="Vilchez J.I."/>
            <person name="Garcia-Fontana C."/>
            <person name="Silva-Castro G.A."/>
            <person name="Calvo C."/>
            <person name="Gonzalez-Lopez J."/>
        </authorList>
    </citation>
    <scope>NUCLEOTIDE SEQUENCE [LARGE SCALE GENOMIC DNA]</scope>
    <source>
        <strain evidence="9">4J27</strain>
    </source>
</reference>
<evidence type="ECO:0000256" key="2">
    <source>
        <dbReference type="ARBA" id="ARBA00022692"/>
    </source>
</evidence>
<gene>
    <name evidence="8" type="ORF">ARTSIC4J27_2371</name>
</gene>
<evidence type="ECO:0000313" key="9">
    <source>
        <dbReference type="Proteomes" id="UP000035722"/>
    </source>
</evidence>
<comment type="subcellular location">
    <subcellularLocation>
        <location evidence="1">Membrane</location>
        <topology evidence="1">Multi-pass membrane protein</topology>
    </subcellularLocation>
</comment>
<evidence type="ECO:0000256" key="4">
    <source>
        <dbReference type="ARBA" id="ARBA00023136"/>
    </source>
</evidence>
<keyword evidence="5" id="KW-0046">Antibiotic resistance</keyword>
<evidence type="ECO:0000256" key="3">
    <source>
        <dbReference type="ARBA" id="ARBA00022989"/>
    </source>
</evidence>
<evidence type="ECO:0000259" key="7">
    <source>
        <dbReference type="Pfam" id="PF01061"/>
    </source>
</evidence>
<feature type="transmembrane region" description="Helical" evidence="6">
    <location>
        <begin position="167"/>
        <end position="186"/>
    </location>
</feature>
<dbReference type="AlphaFoldDB" id="A0A024H329"/>
<dbReference type="PIRSF" id="PIRSF006648">
    <property type="entry name" value="DrrB"/>
    <property type="match status" value="1"/>
</dbReference>
<feature type="transmembrane region" description="Helical" evidence="6">
    <location>
        <begin position="193"/>
        <end position="215"/>
    </location>
</feature>
<protein>
    <submittedName>
        <fullName evidence="8">ABC-2 type transporter family protein</fullName>
    </submittedName>
</protein>
<feature type="transmembrane region" description="Helical" evidence="6">
    <location>
        <begin position="130"/>
        <end position="155"/>
    </location>
</feature>
<evidence type="ECO:0000256" key="6">
    <source>
        <dbReference type="SAM" id="Phobius"/>
    </source>
</evidence>
<evidence type="ECO:0000256" key="5">
    <source>
        <dbReference type="ARBA" id="ARBA00023251"/>
    </source>
</evidence>
<accession>A0A024H329</accession>
<evidence type="ECO:0000313" key="8">
    <source>
        <dbReference type="EMBL" id="CCQ46408.1"/>
    </source>
</evidence>
<dbReference type="InterPro" id="IPR051784">
    <property type="entry name" value="Nod_factor_ABC_transporter"/>
</dbReference>
<feature type="domain" description="ABC-2 type transporter transmembrane" evidence="7">
    <location>
        <begin position="42"/>
        <end position="242"/>
    </location>
</feature>
<dbReference type="GO" id="GO:0046677">
    <property type="term" value="P:response to antibiotic"/>
    <property type="evidence" value="ECO:0007669"/>
    <property type="project" value="UniProtKB-KW"/>
</dbReference>
<comment type="caution">
    <text evidence="8">The sequence shown here is derived from an EMBL/GenBank/DDBJ whole genome shotgun (WGS) entry which is preliminary data.</text>
</comment>
<keyword evidence="4 6" id="KW-0472">Membrane</keyword>
<dbReference type="PANTHER" id="PTHR43229">
    <property type="entry name" value="NODULATION PROTEIN J"/>
    <property type="match status" value="1"/>
</dbReference>
<dbReference type="STRING" id="861266.ARTSIC4J27_2371"/>
<dbReference type="InterPro" id="IPR000412">
    <property type="entry name" value="ABC_2_transport"/>
</dbReference>
<keyword evidence="2 6" id="KW-0812">Transmembrane</keyword>
<feature type="transmembrane region" description="Helical" evidence="6">
    <location>
        <begin position="55"/>
        <end position="75"/>
    </location>
</feature>
<feature type="transmembrane region" description="Helical" evidence="6">
    <location>
        <begin position="87"/>
        <end position="109"/>
    </location>
</feature>
<dbReference type="InterPro" id="IPR013525">
    <property type="entry name" value="ABC2_TM"/>
</dbReference>
<organism evidence="8 9">
    <name type="scientific">Pseudarthrobacter siccitolerans</name>
    <dbReference type="NCBI Taxonomy" id="861266"/>
    <lineage>
        <taxon>Bacteria</taxon>
        <taxon>Bacillati</taxon>
        <taxon>Actinomycetota</taxon>
        <taxon>Actinomycetes</taxon>
        <taxon>Micrococcales</taxon>
        <taxon>Micrococcaceae</taxon>
        <taxon>Pseudarthrobacter</taxon>
    </lineage>
</organism>
<dbReference type="PANTHER" id="PTHR43229:SF2">
    <property type="entry name" value="NODULATION PROTEIN J"/>
    <property type="match status" value="1"/>
</dbReference>
<keyword evidence="9" id="KW-1185">Reference proteome</keyword>
<dbReference type="EMBL" id="CAQI01000044">
    <property type="protein sequence ID" value="CCQ46408.1"/>
    <property type="molecule type" value="Genomic_DNA"/>
</dbReference>
<keyword evidence="3 6" id="KW-1133">Transmembrane helix</keyword>
<dbReference type="Pfam" id="PF01061">
    <property type="entry name" value="ABC2_membrane"/>
    <property type="match status" value="1"/>
</dbReference>